<gene>
    <name evidence="4" type="ORF">ATZ33_18035</name>
    <name evidence="5" type="ORF">RV15_GL001663</name>
</gene>
<dbReference type="Pfam" id="PF01183">
    <property type="entry name" value="Glyco_hydro_25"/>
    <property type="match status" value="1"/>
</dbReference>
<dbReference type="EMBL" id="JXLC01000023">
    <property type="protein sequence ID" value="OJG89356.1"/>
    <property type="molecule type" value="Genomic_DNA"/>
</dbReference>
<dbReference type="AlphaFoldDB" id="A0A0S3KG04"/>
<feature type="domain" description="DUF5776" evidence="3">
    <location>
        <begin position="582"/>
        <end position="642"/>
    </location>
</feature>
<feature type="region of interest" description="Disordered" evidence="2">
    <location>
        <begin position="42"/>
        <end position="104"/>
    </location>
</feature>
<feature type="compositionally biased region" description="Polar residues" evidence="2">
    <location>
        <begin position="69"/>
        <end position="78"/>
    </location>
</feature>
<protein>
    <recommendedName>
        <fullName evidence="3">DUF5776 domain-containing protein</fullName>
    </recommendedName>
</protein>
<dbReference type="RefSeq" id="WP_071878660.1">
    <property type="nucleotide sequence ID" value="NZ_JXLC01000023.1"/>
</dbReference>
<comment type="similarity">
    <text evidence="1">Belongs to the glycosyl hydrolase 25 family.</text>
</comment>
<feature type="domain" description="DUF5776" evidence="3">
    <location>
        <begin position="425"/>
        <end position="491"/>
    </location>
</feature>
<feature type="domain" description="DUF5776" evidence="3">
    <location>
        <begin position="502"/>
        <end position="565"/>
    </location>
</feature>
<dbReference type="Gene3D" id="3.20.20.80">
    <property type="entry name" value="Glycosidases"/>
    <property type="match status" value="1"/>
</dbReference>
<dbReference type="GO" id="GO:0016052">
    <property type="term" value="P:carbohydrate catabolic process"/>
    <property type="evidence" value="ECO:0007669"/>
    <property type="project" value="TreeGrafter"/>
</dbReference>
<evidence type="ECO:0000256" key="2">
    <source>
        <dbReference type="SAM" id="MobiDB-lite"/>
    </source>
</evidence>
<dbReference type="InterPro" id="IPR017853">
    <property type="entry name" value="GH"/>
</dbReference>
<proteinExistence type="inferred from homology"/>
<dbReference type="GO" id="GO:0003796">
    <property type="term" value="F:lysozyme activity"/>
    <property type="evidence" value="ECO:0007669"/>
    <property type="project" value="InterPro"/>
</dbReference>
<dbReference type="InterPro" id="IPR044081">
    <property type="entry name" value="DUF5776"/>
</dbReference>
<organism evidence="5 7">
    <name type="scientific">Enterococcus silesiacus</name>
    <dbReference type="NCBI Taxonomy" id="332949"/>
    <lineage>
        <taxon>Bacteria</taxon>
        <taxon>Bacillati</taxon>
        <taxon>Bacillota</taxon>
        <taxon>Bacilli</taxon>
        <taxon>Lactobacillales</taxon>
        <taxon>Enterococcaceae</taxon>
        <taxon>Enterococcus</taxon>
    </lineage>
</organism>
<keyword evidence="6" id="KW-1185">Reference proteome</keyword>
<dbReference type="Proteomes" id="UP000065511">
    <property type="component" value="Chromosome"/>
</dbReference>
<reference evidence="4 6" key="2">
    <citation type="submission" date="2015-12" db="EMBL/GenBank/DDBJ databases">
        <authorList>
            <person name="Lauer A."/>
            <person name="Humrighouse B."/>
            <person name="Loparev V."/>
            <person name="Shewmaker P.L."/>
            <person name="Whitney A.M."/>
            <person name="McLaughlin R.W."/>
        </authorList>
    </citation>
    <scope>NUCLEOTIDE SEQUENCE [LARGE SCALE GENOMIC DNA]</scope>
    <source>
        <strain evidence="4 6">LMG 23085</strain>
    </source>
</reference>
<evidence type="ECO:0000259" key="3">
    <source>
        <dbReference type="Pfam" id="PF19087"/>
    </source>
</evidence>
<name>A0A0S3KG04_9ENTE</name>
<dbReference type="Proteomes" id="UP000183039">
    <property type="component" value="Unassembled WGS sequence"/>
</dbReference>
<dbReference type="Pfam" id="PF19087">
    <property type="entry name" value="DUF5776"/>
    <property type="match status" value="6"/>
</dbReference>
<feature type="domain" description="DUF5776" evidence="3">
    <location>
        <begin position="729"/>
        <end position="795"/>
    </location>
</feature>
<sequence>MNKKTNSKYLKSGILLFSIALFSGIGFIDESYNVSAEESSISSDSITGDEPSTSQTEQTSQSTADSETNVSTSDSTIESSKRNITEENNKELGNASKTEDGEYIFNPNDRSDLAIALRAAAEPRSLISATENNRPSKDFVDISSHNGALTVADFNEMKKYGVRGVAVKLTEYTTYLNPEAKTQIENAKRAGLVVSAYHYSWFTTKAEAEQEAVYFAQKANQLGLPKNTLMVNDAEQTEMTAGNVTENSIVFQKKLNSLGYSRVAHYSMFDWFNRKILDEDKLGSGNSWVASYPYNPLATNLLHTGNAAWQWSSELTFPGVSGRFDINVSYNNLFLQATGDNGINLANYHTAAPLQVYATDNIWYYNDINEFSVNTQVERLPKDTILDVVSIEYSNSGYPRLVTDKGYVSANKMYSKPTISNLSSYVTKPGKYAALGNIWYYNDKDSFTQETQVGQISKNTVFEVTGIVFSKTGYPRLVTDKGYVSANKAYVNQLVENYLDYHMTAGKVVTTTSTWHYNNKDSFTQQAQVEPIAKNTVLTVKDIAYSESGYPRLVTDKGYVSANKGFTTPIVNNHSDYFLKTGKFLTSQNIWYYNNKDLFAAETQAEPLAKGTMIEVKDIVYSTTGYPRLVTDKGYVSANKGYLSEAISNLNNYITEPMKVVTRENIWYYSSKDEFSTKTQAEKLPKYTLLDVKGIVYSETGYPRLVTDKGYVSANKSYVNPAIGNIDSYITKPGKMKAKANIWHYNNKDNFAAETQVQQITKGTTFTVKEIVYSETGYPRLVTDKGYVSANKAYVEVVK</sequence>
<dbReference type="PANTHER" id="PTHR34135:SF2">
    <property type="entry name" value="LYSOZYME"/>
    <property type="match status" value="1"/>
</dbReference>
<dbReference type="GO" id="GO:0016998">
    <property type="term" value="P:cell wall macromolecule catabolic process"/>
    <property type="evidence" value="ECO:0007669"/>
    <property type="project" value="InterPro"/>
</dbReference>
<reference evidence="5 7" key="1">
    <citation type="submission" date="2014-12" db="EMBL/GenBank/DDBJ databases">
        <title>Draft genome sequences of 29 type strains of Enterococci.</title>
        <authorList>
            <person name="Zhong Z."/>
            <person name="Sun Z."/>
            <person name="Liu W."/>
            <person name="Zhang W."/>
            <person name="Zhang H."/>
        </authorList>
    </citation>
    <scope>NUCLEOTIDE SEQUENCE [LARGE SCALE GENOMIC DNA]</scope>
    <source>
        <strain evidence="5 7">DSM 22801</strain>
    </source>
</reference>
<dbReference type="SUPFAM" id="SSF51445">
    <property type="entry name" value="(Trans)glycosidases"/>
    <property type="match status" value="1"/>
</dbReference>
<feature type="compositionally biased region" description="Low complexity" evidence="2">
    <location>
        <begin position="42"/>
        <end position="68"/>
    </location>
</feature>
<evidence type="ECO:0000313" key="5">
    <source>
        <dbReference type="EMBL" id="OJG89356.1"/>
    </source>
</evidence>
<dbReference type="PROSITE" id="PS51904">
    <property type="entry name" value="GLYCOSYL_HYDROL_F25_2"/>
    <property type="match status" value="1"/>
</dbReference>
<evidence type="ECO:0000313" key="7">
    <source>
        <dbReference type="Proteomes" id="UP000183039"/>
    </source>
</evidence>
<evidence type="ECO:0000313" key="4">
    <source>
        <dbReference type="EMBL" id="ALS03203.1"/>
    </source>
</evidence>
<dbReference type="EMBL" id="CP013614">
    <property type="protein sequence ID" value="ALS03203.1"/>
    <property type="molecule type" value="Genomic_DNA"/>
</dbReference>
<feature type="domain" description="DUF5776" evidence="3">
    <location>
        <begin position="653"/>
        <end position="719"/>
    </location>
</feature>
<dbReference type="InterPro" id="IPR002053">
    <property type="entry name" value="Glyco_hydro_25"/>
</dbReference>
<accession>A0A0S3KG04</accession>
<evidence type="ECO:0000313" key="6">
    <source>
        <dbReference type="Proteomes" id="UP000065511"/>
    </source>
</evidence>
<feature type="compositionally biased region" description="Basic and acidic residues" evidence="2">
    <location>
        <begin position="79"/>
        <end position="90"/>
    </location>
</feature>
<feature type="domain" description="DUF5776" evidence="3">
    <location>
        <begin position="348"/>
        <end position="414"/>
    </location>
</feature>
<dbReference type="KEGG" id="ess:ATZ33_18035"/>
<dbReference type="PANTHER" id="PTHR34135">
    <property type="entry name" value="LYSOZYME"/>
    <property type="match status" value="1"/>
</dbReference>
<dbReference type="GO" id="GO:0009253">
    <property type="term" value="P:peptidoglycan catabolic process"/>
    <property type="evidence" value="ECO:0007669"/>
    <property type="project" value="InterPro"/>
</dbReference>
<evidence type="ECO:0000256" key="1">
    <source>
        <dbReference type="ARBA" id="ARBA00010646"/>
    </source>
</evidence>